<evidence type="ECO:0000313" key="2">
    <source>
        <dbReference type="EMBL" id="MBP1895566.1"/>
    </source>
</evidence>
<dbReference type="RefSeq" id="WP_007131265.1">
    <property type="nucleotide sequence ID" value="NZ_DMBX01000021.1"/>
</dbReference>
<dbReference type="Proteomes" id="UP000706926">
    <property type="component" value="Unassembled WGS sequence"/>
</dbReference>
<dbReference type="GeneID" id="95406574"/>
<keyword evidence="3" id="KW-1185">Reference proteome</keyword>
<feature type="compositionally biased region" description="Basic and acidic residues" evidence="1">
    <location>
        <begin position="42"/>
        <end position="52"/>
    </location>
</feature>
<feature type="region of interest" description="Disordered" evidence="1">
    <location>
        <begin position="28"/>
        <end position="56"/>
    </location>
</feature>
<evidence type="ECO:0000313" key="3">
    <source>
        <dbReference type="Proteomes" id="UP000706926"/>
    </source>
</evidence>
<evidence type="ECO:0000256" key="1">
    <source>
        <dbReference type="SAM" id="MobiDB-lite"/>
    </source>
</evidence>
<dbReference type="EMBL" id="JAGGKI010000014">
    <property type="protein sequence ID" value="MBP1895566.1"/>
    <property type="molecule type" value="Genomic_DNA"/>
</dbReference>
<reference evidence="2 3" key="1">
    <citation type="submission" date="2021-03" db="EMBL/GenBank/DDBJ databases">
        <title>Genomic Encyclopedia of Type Strains, Phase IV (KMG-IV): sequencing the most valuable type-strain genomes for metagenomic binning, comparative biology and taxonomic classification.</title>
        <authorList>
            <person name="Goeker M."/>
        </authorList>
    </citation>
    <scope>NUCLEOTIDE SEQUENCE [LARGE SCALE GENOMIC DNA]</scope>
    <source>
        <strain evidence="2 3">DSM 15596</strain>
    </source>
</reference>
<protein>
    <submittedName>
        <fullName evidence="2">Uncharacterized protein</fullName>
    </submittedName>
</protein>
<gene>
    <name evidence="2" type="ORF">J2Z18_004676</name>
</gene>
<name>A0ABS4FH30_9BACL</name>
<organism evidence="2 3">
    <name type="scientific">Paenibacillus lactis</name>
    <dbReference type="NCBI Taxonomy" id="228574"/>
    <lineage>
        <taxon>Bacteria</taxon>
        <taxon>Bacillati</taxon>
        <taxon>Bacillota</taxon>
        <taxon>Bacilli</taxon>
        <taxon>Bacillales</taxon>
        <taxon>Paenibacillaceae</taxon>
        <taxon>Paenibacillus</taxon>
    </lineage>
</organism>
<comment type="caution">
    <text evidence="2">The sequence shown here is derived from an EMBL/GenBank/DDBJ whole genome shotgun (WGS) entry which is preliminary data.</text>
</comment>
<sequence>MKNKWLAIILAFFVLIGGVIYSTGTVNSKQGSTNIATQTDHTSADKRIDKSTSKPKSVHGQIQIFPFEEAVNRSDLIAKVRIGKKSGELNEPVPKTVFNAQILETQKSDVKVELESIQIMQQGTDEILFNDNPIFNENEEYILFLKKAVGPITQEYPDLYWITGEESNMYKVIGDQLVERQAFIKNELLDIQDKSFVAKQSSGKPTQILDEAELSKKIKSFVKN</sequence>
<accession>A0ABS4FH30</accession>
<proteinExistence type="predicted"/>
<feature type="compositionally biased region" description="Polar residues" evidence="1">
    <location>
        <begin position="28"/>
        <end position="41"/>
    </location>
</feature>